<dbReference type="Proteomes" id="UP000887565">
    <property type="component" value="Unplaced"/>
</dbReference>
<feature type="signal peptide" evidence="1">
    <location>
        <begin position="1"/>
        <end position="21"/>
    </location>
</feature>
<dbReference type="WBParaSite" id="nRc.2.0.1.t04607-RA">
    <property type="protein sequence ID" value="nRc.2.0.1.t04607-RA"/>
    <property type="gene ID" value="nRc.2.0.1.g04607"/>
</dbReference>
<evidence type="ECO:0000313" key="3">
    <source>
        <dbReference type="WBParaSite" id="nRc.2.0.1.t04607-RA"/>
    </source>
</evidence>
<reference evidence="3" key="1">
    <citation type="submission" date="2022-11" db="UniProtKB">
        <authorList>
            <consortium name="WormBaseParasite"/>
        </authorList>
    </citation>
    <scope>IDENTIFICATION</scope>
</reference>
<evidence type="ECO:0000313" key="2">
    <source>
        <dbReference type="Proteomes" id="UP000887565"/>
    </source>
</evidence>
<protein>
    <submittedName>
        <fullName evidence="3">Secreted protein</fullName>
    </submittedName>
</protein>
<organism evidence="2 3">
    <name type="scientific">Romanomermis culicivorax</name>
    <name type="common">Nematode worm</name>
    <dbReference type="NCBI Taxonomy" id="13658"/>
    <lineage>
        <taxon>Eukaryota</taxon>
        <taxon>Metazoa</taxon>
        <taxon>Ecdysozoa</taxon>
        <taxon>Nematoda</taxon>
        <taxon>Enoplea</taxon>
        <taxon>Dorylaimia</taxon>
        <taxon>Mermithida</taxon>
        <taxon>Mermithoidea</taxon>
        <taxon>Mermithidae</taxon>
        <taxon>Romanomermis</taxon>
    </lineage>
</organism>
<feature type="chain" id="PRO_5037042834" evidence="1">
    <location>
        <begin position="22"/>
        <end position="78"/>
    </location>
</feature>
<name>A0A915HT88_ROMCU</name>
<keyword evidence="2" id="KW-1185">Reference proteome</keyword>
<sequence>MLRAFQLFLASAIPVIEFCSSEYVLSSERFKSTLNGSCECVYTSPDLRRGSVADTQLANHHTSSKHAFFNGCLDLPFT</sequence>
<keyword evidence="1" id="KW-0732">Signal</keyword>
<proteinExistence type="predicted"/>
<evidence type="ECO:0000256" key="1">
    <source>
        <dbReference type="SAM" id="SignalP"/>
    </source>
</evidence>
<accession>A0A915HT88</accession>
<dbReference type="AlphaFoldDB" id="A0A915HT88"/>